<organism evidence="1 2">
    <name type="scientific">Streptomyces canarius</name>
    <dbReference type="NCBI Taxonomy" id="285453"/>
    <lineage>
        <taxon>Bacteria</taxon>
        <taxon>Bacillati</taxon>
        <taxon>Actinomycetota</taxon>
        <taxon>Actinomycetes</taxon>
        <taxon>Kitasatosporales</taxon>
        <taxon>Streptomycetaceae</taxon>
        <taxon>Streptomyces</taxon>
    </lineage>
</organism>
<dbReference type="Proteomes" id="UP000653644">
    <property type="component" value="Unassembled WGS sequence"/>
</dbReference>
<evidence type="ECO:0000313" key="1">
    <source>
        <dbReference type="EMBL" id="GHA46920.1"/>
    </source>
</evidence>
<evidence type="ECO:0000313" key="2">
    <source>
        <dbReference type="Proteomes" id="UP000653644"/>
    </source>
</evidence>
<proteinExistence type="predicted"/>
<comment type="caution">
    <text evidence="1">The sequence shown here is derived from an EMBL/GenBank/DDBJ whole genome shotgun (WGS) entry which is preliminary data.</text>
</comment>
<protein>
    <submittedName>
        <fullName evidence="1">Uncharacterized protein</fullName>
    </submittedName>
</protein>
<sequence length="42" mass="4277">MAGFAATGAQADETQTDVQISNVSFDGAQDVVVGLYAKTVTV</sequence>
<name>A0ABQ3D213_9ACTN</name>
<dbReference type="EMBL" id="BMVN01000025">
    <property type="protein sequence ID" value="GHA46920.1"/>
    <property type="molecule type" value="Genomic_DNA"/>
</dbReference>
<accession>A0ABQ3D213</accession>
<dbReference type="RefSeq" id="WP_268252820.1">
    <property type="nucleotide sequence ID" value="NZ_BMVN01000025.1"/>
</dbReference>
<gene>
    <name evidence="1" type="ORF">GCM10010345_59270</name>
</gene>
<keyword evidence="2" id="KW-1185">Reference proteome</keyword>
<reference evidence="2" key="1">
    <citation type="journal article" date="2019" name="Int. J. Syst. Evol. Microbiol.">
        <title>The Global Catalogue of Microorganisms (GCM) 10K type strain sequencing project: providing services to taxonomists for standard genome sequencing and annotation.</title>
        <authorList>
            <consortium name="The Broad Institute Genomics Platform"/>
            <consortium name="The Broad Institute Genome Sequencing Center for Infectious Disease"/>
            <person name="Wu L."/>
            <person name="Ma J."/>
        </authorList>
    </citation>
    <scope>NUCLEOTIDE SEQUENCE [LARGE SCALE GENOMIC DNA]</scope>
    <source>
        <strain evidence="2">JCM 4733</strain>
    </source>
</reference>